<keyword evidence="4" id="KW-1185">Reference proteome</keyword>
<evidence type="ECO:0000313" key="4">
    <source>
        <dbReference type="Proteomes" id="UP000194360"/>
    </source>
</evidence>
<feature type="region of interest" description="Disordered" evidence="1">
    <location>
        <begin position="1"/>
        <end position="52"/>
    </location>
</feature>
<keyword evidence="2" id="KW-0812">Transmembrane</keyword>
<gene>
    <name evidence="3" type="ORF">BG845_00587</name>
</gene>
<organism evidence="3 4">
    <name type="scientific">Pseudonocardia autotrophica</name>
    <name type="common">Amycolata autotrophica</name>
    <name type="synonym">Nocardia autotrophica</name>
    <dbReference type="NCBI Taxonomy" id="2074"/>
    <lineage>
        <taxon>Bacteria</taxon>
        <taxon>Bacillati</taxon>
        <taxon>Actinomycetota</taxon>
        <taxon>Actinomycetes</taxon>
        <taxon>Pseudonocardiales</taxon>
        <taxon>Pseudonocardiaceae</taxon>
        <taxon>Pseudonocardia</taxon>
    </lineage>
</organism>
<name>A0A1Y2N8W8_PSEAH</name>
<comment type="caution">
    <text evidence="3">The sequence shown here is derived from an EMBL/GenBank/DDBJ whole genome shotgun (WGS) entry which is preliminary data.</text>
</comment>
<dbReference type="EMBL" id="MIGB01000002">
    <property type="protein sequence ID" value="OSY43641.1"/>
    <property type="molecule type" value="Genomic_DNA"/>
</dbReference>
<feature type="region of interest" description="Disordered" evidence="1">
    <location>
        <begin position="105"/>
        <end position="147"/>
    </location>
</feature>
<feature type="transmembrane region" description="Helical" evidence="2">
    <location>
        <begin position="56"/>
        <end position="76"/>
    </location>
</feature>
<feature type="compositionally biased region" description="Pro residues" evidence="1">
    <location>
        <begin position="126"/>
        <end position="137"/>
    </location>
</feature>
<dbReference type="OrthoDB" id="166978at2"/>
<dbReference type="AlphaFoldDB" id="A0A1Y2N8W8"/>
<keyword evidence="2" id="KW-1133">Transmembrane helix</keyword>
<sequence length="227" mass="23399">MTTQNGPRHGDTRQQPWWDAQAQVPGSVPPIDIPAQRSAPADPSMPPTARRWPKRLGVAAVTVTVFVLGLAIGGSGGAPAGPVEPVAAAPVSLPADLSRIESLEQQLADAQRASQDLQAELDARPAEPPAPAEPPGPVAAAPVESGPATTVSDGIYEVGVDMAAGRYKTPGPGTDSFVGMCYLERASDDLGELDSIIANDNIQGPSSLTVNDGEFAKFSGGCTWTKQ</sequence>
<reference evidence="3 4" key="1">
    <citation type="submission" date="2016-09" db="EMBL/GenBank/DDBJ databases">
        <title>Pseudonocardia autotrophica DSM535, a candidate organism with high potential of specific P450 cytochromes.</title>
        <authorList>
            <person name="Grumaz C."/>
            <person name="Vainshtein Y."/>
            <person name="Kirstahler P."/>
            <person name="Sohn K."/>
        </authorList>
    </citation>
    <scope>NUCLEOTIDE SEQUENCE [LARGE SCALE GENOMIC DNA]</scope>
    <source>
        <strain evidence="3 4">DSM 535</strain>
    </source>
</reference>
<feature type="compositionally biased region" description="Low complexity" evidence="1">
    <location>
        <begin position="138"/>
        <end position="147"/>
    </location>
</feature>
<keyword evidence="2" id="KW-0472">Membrane</keyword>
<evidence type="ECO:0000256" key="2">
    <source>
        <dbReference type="SAM" id="Phobius"/>
    </source>
</evidence>
<dbReference type="RefSeq" id="WP_085910907.1">
    <property type="nucleotide sequence ID" value="NZ_AP018920.1"/>
</dbReference>
<dbReference type="Proteomes" id="UP000194360">
    <property type="component" value="Unassembled WGS sequence"/>
</dbReference>
<evidence type="ECO:0000313" key="3">
    <source>
        <dbReference type="EMBL" id="OSY43641.1"/>
    </source>
</evidence>
<proteinExistence type="predicted"/>
<evidence type="ECO:0000256" key="1">
    <source>
        <dbReference type="SAM" id="MobiDB-lite"/>
    </source>
</evidence>
<accession>A0A1Y2N8W8</accession>
<protein>
    <submittedName>
        <fullName evidence="3">Uncharacterized protein</fullName>
    </submittedName>
</protein>